<dbReference type="RefSeq" id="WP_284233745.1">
    <property type="nucleotide sequence ID" value="NZ_BSUL01000001.1"/>
</dbReference>
<keyword evidence="1" id="KW-1133">Transmembrane helix</keyword>
<feature type="transmembrane region" description="Helical" evidence="1">
    <location>
        <begin position="43"/>
        <end position="70"/>
    </location>
</feature>
<dbReference type="Pfam" id="PF07332">
    <property type="entry name" value="Phage_holin_3_6"/>
    <property type="match status" value="1"/>
</dbReference>
<reference evidence="2 3" key="1">
    <citation type="journal article" date="2014" name="Int. J. Syst. Evol. Microbiol.">
        <title>Complete genome sequence of Corynebacterium casei LMG S-19264T (=DSM 44701T), isolated from a smear-ripened cheese.</title>
        <authorList>
            <consortium name="US DOE Joint Genome Institute (JGI-PGF)"/>
            <person name="Walter F."/>
            <person name="Albersmeier A."/>
            <person name="Kalinowski J."/>
            <person name="Ruckert C."/>
        </authorList>
    </citation>
    <scope>NUCLEOTIDE SEQUENCE [LARGE SCALE GENOMIC DNA]</scope>
    <source>
        <strain evidence="2 3">NBRC 112289</strain>
    </source>
</reference>
<dbReference type="EMBL" id="BSUL01000001">
    <property type="protein sequence ID" value="GMA29537.1"/>
    <property type="molecule type" value="Genomic_DNA"/>
</dbReference>
<accession>A0AA37XDF1</accession>
<dbReference type="AlphaFoldDB" id="A0AA37XDF1"/>
<gene>
    <name evidence="2" type="ORF">GCM10025874_27900</name>
</gene>
<evidence type="ECO:0000256" key="1">
    <source>
        <dbReference type="SAM" id="Phobius"/>
    </source>
</evidence>
<dbReference type="Proteomes" id="UP001157160">
    <property type="component" value="Unassembled WGS sequence"/>
</dbReference>
<keyword evidence="1" id="KW-0812">Transmembrane</keyword>
<protein>
    <submittedName>
        <fullName evidence="2">Membrane protein</fullName>
    </submittedName>
</protein>
<dbReference type="InterPro" id="IPR009937">
    <property type="entry name" value="Phage_holin_3_6"/>
</dbReference>
<keyword evidence="3" id="KW-1185">Reference proteome</keyword>
<sequence>MSERRGLLDLAGRVTDLVTRLIRDEIRAAKLEMARKLKAAGTGLGLLAGAAVLGFFALGVLVAAAVAGLAGTVPGWLAALVVAGALLLAIAALALLGVRAVKRGVPPVPRDTIDSVRADVRTITGSGS</sequence>
<keyword evidence="1" id="KW-0472">Membrane</keyword>
<organism evidence="2 3">
    <name type="scientific">Arenivirga flava</name>
    <dbReference type="NCBI Taxonomy" id="1930060"/>
    <lineage>
        <taxon>Bacteria</taxon>
        <taxon>Bacillati</taxon>
        <taxon>Actinomycetota</taxon>
        <taxon>Actinomycetes</taxon>
        <taxon>Micrococcales</taxon>
        <taxon>Microbacteriaceae</taxon>
        <taxon>Arenivirga</taxon>
    </lineage>
</organism>
<evidence type="ECO:0000313" key="3">
    <source>
        <dbReference type="Proteomes" id="UP001157160"/>
    </source>
</evidence>
<proteinExistence type="predicted"/>
<evidence type="ECO:0000313" key="2">
    <source>
        <dbReference type="EMBL" id="GMA29537.1"/>
    </source>
</evidence>
<name>A0AA37XDF1_9MICO</name>
<feature type="transmembrane region" description="Helical" evidence="1">
    <location>
        <begin position="76"/>
        <end position="98"/>
    </location>
</feature>
<comment type="caution">
    <text evidence="2">The sequence shown here is derived from an EMBL/GenBank/DDBJ whole genome shotgun (WGS) entry which is preliminary data.</text>
</comment>